<dbReference type="InterPro" id="IPR036420">
    <property type="entry name" value="BRCT_dom_sf"/>
</dbReference>
<evidence type="ECO:0000313" key="4">
    <source>
        <dbReference type="Proteomes" id="UP001274830"/>
    </source>
</evidence>
<feature type="region of interest" description="Disordered" evidence="1">
    <location>
        <begin position="471"/>
        <end position="525"/>
    </location>
</feature>
<comment type="caution">
    <text evidence="3">The sequence shown here is derived from an EMBL/GenBank/DDBJ whole genome shotgun (WGS) entry which is preliminary data.</text>
</comment>
<feature type="compositionally biased region" description="Low complexity" evidence="1">
    <location>
        <begin position="499"/>
        <end position="515"/>
    </location>
</feature>
<organism evidence="3 4">
    <name type="scientific">Recurvomyces mirabilis</name>
    <dbReference type="NCBI Taxonomy" id="574656"/>
    <lineage>
        <taxon>Eukaryota</taxon>
        <taxon>Fungi</taxon>
        <taxon>Dikarya</taxon>
        <taxon>Ascomycota</taxon>
        <taxon>Pezizomycotina</taxon>
        <taxon>Dothideomycetes</taxon>
        <taxon>Dothideomycetidae</taxon>
        <taxon>Mycosphaerellales</taxon>
        <taxon>Teratosphaeriaceae</taxon>
        <taxon>Recurvomyces</taxon>
    </lineage>
</organism>
<dbReference type="SMART" id="SM00292">
    <property type="entry name" value="BRCT"/>
    <property type="match status" value="2"/>
</dbReference>
<dbReference type="Proteomes" id="UP001274830">
    <property type="component" value="Unassembled WGS sequence"/>
</dbReference>
<dbReference type="AlphaFoldDB" id="A0AAE1BZU3"/>
<evidence type="ECO:0000256" key="1">
    <source>
        <dbReference type="SAM" id="MobiDB-lite"/>
    </source>
</evidence>
<dbReference type="EMBL" id="JAUTXT010000025">
    <property type="protein sequence ID" value="KAK3673449.1"/>
    <property type="molecule type" value="Genomic_DNA"/>
</dbReference>
<feature type="domain" description="BRCT" evidence="2">
    <location>
        <begin position="565"/>
        <end position="639"/>
    </location>
</feature>
<name>A0AAE1BZU3_9PEZI</name>
<feature type="region of interest" description="Disordered" evidence="1">
    <location>
        <begin position="257"/>
        <end position="346"/>
    </location>
</feature>
<gene>
    <name evidence="3" type="ORF">LTR78_006683</name>
</gene>
<reference evidence="3" key="1">
    <citation type="submission" date="2023-07" db="EMBL/GenBank/DDBJ databases">
        <title>Black Yeasts Isolated from many extreme environments.</title>
        <authorList>
            <person name="Coleine C."/>
            <person name="Stajich J.E."/>
            <person name="Selbmann L."/>
        </authorList>
    </citation>
    <scope>NUCLEOTIDE SEQUENCE</scope>
    <source>
        <strain evidence="3">CCFEE 5485</strain>
    </source>
</reference>
<accession>A0AAE1BZU3</accession>
<evidence type="ECO:0000259" key="2">
    <source>
        <dbReference type="PROSITE" id="PS50172"/>
    </source>
</evidence>
<feature type="compositionally biased region" description="Polar residues" evidence="1">
    <location>
        <begin position="475"/>
        <end position="497"/>
    </location>
</feature>
<keyword evidence="4" id="KW-1185">Reference proteome</keyword>
<feature type="region of interest" description="Disordered" evidence="1">
    <location>
        <begin position="404"/>
        <end position="454"/>
    </location>
</feature>
<dbReference type="CDD" id="cd17744">
    <property type="entry name" value="BRCT_MDC1_rpt1"/>
    <property type="match status" value="1"/>
</dbReference>
<evidence type="ECO:0000313" key="3">
    <source>
        <dbReference type="EMBL" id="KAK3673449.1"/>
    </source>
</evidence>
<feature type="region of interest" description="Disordered" evidence="1">
    <location>
        <begin position="173"/>
        <end position="234"/>
    </location>
</feature>
<feature type="compositionally biased region" description="Polar residues" evidence="1">
    <location>
        <begin position="224"/>
        <end position="234"/>
    </location>
</feature>
<dbReference type="Gene3D" id="3.40.50.10190">
    <property type="entry name" value="BRCT domain"/>
    <property type="match status" value="1"/>
</dbReference>
<feature type="compositionally biased region" description="Acidic residues" evidence="1">
    <location>
        <begin position="196"/>
        <end position="222"/>
    </location>
</feature>
<proteinExistence type="predicted"/>
<protein>
    <recommendedName>
        <fullName evidence="2">BRCT domain-containing protein</fullName>
    </recommendedName>
</protein>
<dbReference type="Pfam" id="PF00533">
    <property type="entry name" value="BRCT"/>
    <property type="match status" value="1"/>
</dbReference>
<sequence length="769" mass="83590">MSGLADDGTSNIILRCMNTAGLLHDFVVPSPDQPATELLLLKNKVHFHAAAWRRKGEGVNDVLCQFRMIAGEDALLFESRAKDCEYTSTIQAAPHLCGQRVRTINSSRKVSSVIKLQLGSTIRFPKLRFQFIVMAVKHVKSCASEQKATSSSEAAMDGANDDDDTIVVASKQAGVEPSSQPDQEEIPATVARAGDVDTDAETEAEDGDDIEEDDETEPEVDDSVFSTNGADTSFKTPATAITTVDTLQKSPKVDLELGNDHYTSQDDDDLDLKTDMVPSSARHPDPHSPLTKKSQSQSQRRLDNPGSHAAKVTVVSDELGEDMFPSDPIQLKPKNTYGGKSRASTPRKAHPVLAKLPGTIGDESNVFNGSTAFDAKEASEDDEEQDRILREGFEAVDAIQSAFPTTSDRDEHTTAAETAARTIGHRKRKAAATEDLAEDEAVVTPPTKKPKGVPKAALYDEIELLPQRRSLHNKPASSSPRPQQSTERVLSQDSAENITVAHSTAKSKSAKTGKALQKSRSKRPLTAQVIIPSSARATPASDAGIATALEGKIPKVLITQSKLKEDEDLTKWLKKHGAEVIDVVPSKRTNFVCVVPDGVLPRTAKTLRSMALGKRIVTEDWLTDSKQQGQLLDPPDYIHSSLEDDQGIDRGKVFAGFTIFFTTQLTREYGKGWKDVQALVQEAGASLVEKGSATKGEERSKSVKAIVFIGSEENDPDVTRLIDGFGFVVYHKDLITESVLAGDVDLEDTEFVLIASKKVVMRRKKTTRS</sequence>
<dbReference type="SUPFAM" id="SSF52113">
    <property type="entry name" value="BRCT domain"/>
    <property type="match status" value="1"/>
</dbReference>
<dbReference type="PROSITE" id="PS50172">
    <property type="entry name" value="BRCT"/>
    <property type="match status" value="1"/>
</dbReference>
<dbReference type="InterPro" id="IPR001357">
    <property type="entry name" value="BRCT_dom"/>
</dbReference>